<dbReference type="EMBL" id="VXBQ01014147">
    <property type="protein sequence ID" value="NXO71805.1"/>
    <property type="molecule type" value="Genomic_DNA"/>
</dbReference>
<dbReference type="InterPro" id="IPR036412">
    <property type="entry name" value="HAD-like_sf"/>
</dbReference>
<name>A0A7L1UFT1_PHANI</name>
<comment type="caution">
    <text evidence="1">The sequence shown here is derived from an EMBL/GenBank/DDBJ whole genome shotgun (WGS) entry which is preliminary data.</text>
</comment>
<dbReference type="Gene3D" id="3.40.50.1000">
    <property type="entry name" value="HAD superfamily/HAD-like"/>
    <property type="match status" value="1"/>
</dbReference>
<gene>
    <name evidence="1" type="primary">Ephx2</name>
    <name evidence="1" type="ORF">PHANIT_R04198</name>
</gene>
<organism evidence="1 2">
    <name type="scientific">Phainopepla nitens</name>
    <name type="common">Phainopepla</name>
    <dbReference type="NCBI Taxonomy" id="161653"/>
    <lineage>
        <taxon>Eukaryota</taxon>
        <taxon>Metazoa</taxon>
        <taxon>Chordata</taxon>
        <taxon>Craniata</taxon>
        <taxon>Vertebrata</taxon>
        <taxon>Euteleostomi</taxon>
        <taxon>Archelosauria</taxon>
        <taxon>Archosauria</taxon>
        <taxon>Dinosauria</taxon>
        <taxon>Saurischia</taxon>
        <taxon>Theropoda</taxon>
        <taxon>Coelurosauria</taxon>
        <taxon>Aves</taxon>
        <taxon>Neognathae</taxon>
        <taxon>Neoaves</taxon>
        <taxon>Telluraves</taxon>
        <taxon>Australaves</taxon>
        <taxon>Passeriformes</taxon>
        <taxon>Bombycillidae</taxon>
        <taxon>Phainopepla</taxon>
    </lineage>
</organism>
<keyword evidence="2" id="KW-1185">Reference proteome</keyword>
<dbReference type="AlphaFoldDB" id="A0A7L1UFT1"/>
<feature type="non-terminal residue" evidence="1">
    <location>
        <position position="65"/>
    </location>
</feature>
<evidence type="ECO:0000313" key="2">
    <source>
        <dbReference type="Proteomes" id="UP000579685"/>
    </source>
</evidence>
<keyword evidence="1" id="KW-0378">Hydrolase</keyword>
<feature type="non-terminal residue" evidence="1">
    <location>
        <position position="1"/>
    </location>
</feature>
<dbReference type="GO" id="GO:0016787">
    <property type="term" value="F:hydrolase activity"/>
    <property type="evidence" value="ECO:0007669"/>
    <property type="project" value="UniProtKB-KW"/>
</dbReference>
<evidence type="ECO:0000313" key="1">
    <source>
        <dbReference type="EMBL" id="NXO71805.1"/>
    </source>
</evidence>
<accession>A0A7L1UFT1</accession>
<protein>
    <submittedName>
        <fullName evidence="1">HYES hydrolase</fullName>
    </submittedName>
</protein>
<dbReference type="Proteomes" id="UP000579685">
    <property type="component" value="Unassembled WGS sequence"/>
</dbReference>
<proteinExistence type="predicted"/>
<dbReference type="SUPFAM" id="SSF56784">
    <property type="entry name" value="HAD-like"/>
    <property type="match status" value="1"/>
</dbReference>
<reference evidence="1 2" key="1">
    <citation type="submission" date="2019-09" db="EMBL/GenBank/DDBJ databases">
        <title>Bird 10,000 Genomes (B10K) Project - Family phase.</title>
        <authorList>
            <person name="Zhang G."/>
        </authorList>
    </citation>
    <scope>NUCLEOTIDE SEQUENCE [LARGE SCALE GENOMIC DNA]</scope>
    <source>
        <strain evidence="1">B10K-DU-002-32</strain>
        <tissue evidence="1">Muscle</tissue>
    </source>
</reference>
<sequence length="65" mass="7251">GFRTGLLTDTWLDDGLGRVLTAALLERLQRSFDLVLESCRLGLAKPQPGLFSRALQDLRAQPREV</sequence>
<dbReference type="InterPro" id="IPR023214">
    <property type="entry name" value="HAD_sf"/>
</dbReference>